<keyword evidence="2" id="KW-0456">Lyase</keyword>
<evidence type="ECO:0000256" key="1">
    <source>
        <dbReference type="ARBA" id="ARBA00009174"/>
    </source>
</evidence>
<accession>A0A499V808</accession>
<dbReference type="Proteomes" id="UP000463951">
    <property type="component" value="Chromosome"/>
</dbReference>
<dbReference type="Pfam" id="PF07977">
    <property type="entry name" value="FabA"/>
    <property type="match status" value="1"/>
</dbReference>
<dbReference type="SUPFAM" id="SSF54637">
    <property type="entry name" value="Thioesterase/thiol ester dehydrase-isomerase"/>
    <property type="match status" value="1"/>
</dbReference>
<name>A0A499V808_9ACTN</name>
<dbReference type="EMBL" id="AP019620">
    <property type="protein sequence ID" value="BBJ45109.1"/>
    <property type="molecule type" value="Genomic_DNA"/>
</dbReference>
<sequence length="167" mass="18755">MQRVDSAQTTEPTAKRTMGFTELKSWLRHRHPMVYLDRILDYEPGVRLRSSLSVSGTMDVIAGHFPERAVFPASHLTQAFAQSGIILYQLSTSRLTDDEITVIGSVKARFTRVVVPGDRVIFDVRSDRIRGNTFSFSCRATVDDHVVAAFKGTLVRSKIADLGEQLW</sequence>
<dbReference type="InterPro" id="IPR029069">
    <property type="entry name" value="HotDog_dom_sf"/>
</dbReference>
<evidence type="ECO:0000313" key="3">
    <source>
        <dbReference type="EMBL" id="BBJ45109.1"/>
    </source>
</evidence>
<dbReference type="PANTHER" id="PTHR30272:SF1">
    <property type="entry name" value="3-HYDROXYACYL-[ACYL-CARRIER-PROTEIN] DEHYDRATASE"/>
    <property type="match status" value="1"/>
</dbReference>
<dbReference type="EMBL" id="JAZBJQ010000015">
    <property type="protein sequence ID" value="MEE4585959.1"/>
    <property type="molecule type" value="Genomic_DNA"/>
</dbReference>
<evidence type="ECO:0000313" key="5">
    <source>
        <dbReference type="Proteomes" id="UP000463951"/>
    </source>
</evidence>
<reference evidence="3 5" key="1">
    <citation type="journal article" date="2020" name="Int. J. Syst. Evol. Microbiol.">
        <title>Reclassification of Streptomyces castelarensis and Streptomyces sporoclivatus as later heterotypic synonyms of Streptomyces antimycoticus.</title>
        <authorList>
            <person name="Komaki H."/>
            <person name="Tamura T."/>
        </authorList>
    </citation>
    <scope>NUCLEOTIDE SEQUENCE [LARGE SCALE GENOMIC DNA]</scope>
    <source>
        <strain evidence="3 5">NBRC 100767</strain>
    </source>
</reference>
<dbReference type="AlphaFoldDB" id="A0A499V808"/>
<organism evidence="3 5">
    <name type="scientific">Streptomyces antimycoticus</name>
    <dbReference type="NCBI Taxonomy" id="68175"/>
    <lineage>
        <taxon>Bacteria</taxon>
        <taxon>Bacillati</taxon>
        <taxon>Actinomycetota</taxon>
        <taxon>Actinomycetes</taxon>
        <taxon>Kitasatosporales</taxon>
        <taxon>Streptomycetaceae</taxon>
        <taxon>Streptomyces</taxon>
        <taxon>Streptomyces violaceusniger group</taxon>
    </lineage>
</organism>
<evidence type="ECO:0000313" key="6">
    <source>
        <dbReference type="Proteomes" id="UP001354649"/>
    </source>
</evidence>
<dbReference type="RefSeq" id="WP_232546478.1">
    <property type="nucleotide sequence ID" value="NZ_CP108856.1"/>
</dbReference>
<dbReference type="GO" id="GO:0016829">
    <property type="term" value="F:lyase activity"/>
    <property type="evidence" value="ECO:0007669"/>
    <property type="project" value="UniProtKB-KW"/>
</dbReference>
<dbReference type="Proteomes" id="UP001354649">
    <property type="component" value="Unassembled WGS sequence"/>
</dbReference>
<proteinExistence type="inferred from homology"/>
<gene>
    <name evidence="3" type="primary">cfa2</name>
    <name evidence="3" type="ORF">SSPO_078270</name>
    <name evidence="4" type="ORF">V2K49_22835</name>
</gene>
<dbReference type="PANTHER" id="PTHR30272">
    <property type="entry name" value="3-HYDROXYACYL-[ACYL-CARRIER-PROTEIN] DEHYDRATASE"/>
    <property type="match status" value="1"/>
</dbReference>
<evidence type="ECO:0000256" key="2">
    <source>
        <dbReference type="ARBA" id="ARBA00023239"/>
    </source>
</evidence>
<reference evidence="4 6" key="2">
    <citation type="submission" date="2023-11" db="EMBL/GenBank/DDBJ databases">
        <title>30 novel species of actinomycetes from the DSMZ collection.</title>
        <authorList>
            <person name="Nouioui I."/>
        </authorList>
    </citation>
    <scope>NUCLEOTIDE SEQUENCE [LARGE SCALE GENOMIC DNA]</scope>
    <source>
        <strain evidence="4 6">DSM 41602</strain>
    </source>
</reference>
<dbReference type="GeneID" id="97429559"/>
<evidence type="ECO:0000313" key="4">
    <source>
        <dbReference type="EMBL" id="MEE4585959.1"/>
    </source>
</evidence>
<dbReference type="Gene3D" id="3.10.129.10">
    <property type="entry name" value="Hotdog Thioesterase"/>
    <property type="match status" value="1"/>
</dbReference>
<dbReference type="InterPro" id="IPR013114">
    <property type="entry name" value="FabA_FabZ"/>
</dbReference>
<protein>
    <submittedName>
        <fullName evidence="4">Beta-hydroxyacyl-ACP dehydratase</fullName>
    </submittedName>
    <submittedName>
        <fullName evidence="3">Coronafacic acid dehydratase</fullName>
    </submittedName>
</protein>
<comment type="similarity">
    <text evidence="1">Belongs to the thioester dehydratase family. FabZ subfamily.</text>
</comment>